<evidence type="ECO:0000313" key="2">
    <source>
        <dbReference type="EMBL" id="SVC48878.1"/>
    </source>
</evidence>
<reference evidence="2" key="1">
    <citation type="submission" date="2018-05" db="EMBL/GenBank/DDBJ databases">
        <authorList>
            <person name="Lanie J.A."/>
            <person name="Ng W.-L."/>
            <person name="Kazmierczak K.M."/>
            <person name="Andrzejewski T.M."/>
            <person name="Davidsen T.M."/>
            <person name="Wayne K.J."/>
            <person name="Tettelin H."/>
            <person name="Glass J.I."/>
            <person name="Rusch D."/>
            <person name="Podicherti R."/>
            <person name="Tsui H.-C.T."/>
            <person name="Winkler M.E."/>
        </authorList>
    </citation>
    <scope>NUCLEOTIDE SEQUENCE</scope>
</reference>
<accession>A0A382MK62</accession>
<organism evidence="2">
    <name type="scientific">marine metagenome</name>
    <dbReference type="NCBI Taxonomy" id="408172"/>
    <lineage>
        <taxon>unclassified sequences</taxon>
        <taxon>metagenomes</taxon>
        <taxon>ecological metagenomes</taxon>
    </lineage>
</organism>
<gene>
    <name evidence="2" type="ORF">METZ01_LOCUS301732</name>
</gene>
<dbReference type="EMBL" id="UINC01094003">
    <property type="protein sequence ID" value="SVC48878.1"/>
    <property type="molecule type" value="Genomic_DNA"/>
</dbReference>
<name>A0A382MK62_9ZZZZ</name>
<keyword evidence="1" id="KW-0812">Transmembrane</keyword>
<feature type="transmembrane region" description="Helical" evidence="1">
    <location>
        <begin position="12"/>
        <end position="35"/>
    </location>
</feature>
<proteinExistence type="predicted"/>
<sequence length="45" mass="5525">MSKIITIKIKILFNLIVNGFELLLNLLFKTIYFYFLNDNNKYHYH</sequence>
<dbReference type="AlphaFoldDB" id="A0A382MK62"/>
<keyword evidence="1" id="KW-1133">Transmembrane helix</keyword>
<evidence type="ECO:0000256" key="1">
    <source>
        <dbReference type="SAM" id="Phobius"/>
    </source>
</evidence>
<keyword evidence="1" id="KW-0472">Membrane</keyword>
<protein>
    <submittedName>
        <fullName evidence="2">Uncharacterized protein</fullName>
    </submittedName>
</protein>